<dbReference type="InterPro" id="IPR015505">
    <property type="entry name" value="Coronin"/>
</dbReference>
<accession>A0A3M7P9U9</accession>
<evidence type="ECO:0000259" key="11">
    <source>
        <dbReference type="SMART" id="SM01166"/>
    </source>
</evidence>
<comment type="function">
    <text evidence="7">F-actin regulator involved in anterograde Golgi to endosome transport: upon ubiquitination via 'Lys-33'-linked ubiquitin chains by the BCR(KLHL20) E3 ubiquitin ligase complex, interacts with EPS15 and localizes to the trans-Golgi network, where it promotes actin polymerization, thereby facilitating post-Golgi trafficking. May play a role in the maintenance of the Golgi apparatus morphology.</text>
</comment>
<dbReference type="PANTHER" id="PTHR10856">
    <property type="entry name" value="CORONIN"/>
    <property type="match status" value="1"/>
</dbReference>
<dbReference type="AlphaFoldDB" id="A0A3M7P9U9"/>
<dbReference type="PROSITE" id="PS50082">
    <property type="entry name" value="WD_REPEATS_2"/>
    <property type="match status" value="1"/>
</dbReference>
<dbReference type="GO" id="GO:0005737">
    <property type="term" value="C:cytoplasm"/>
    <property type="evidence" value="ECO:0007669"/>
    <property type="project" value="UniProtKB-SubCell"/>
</dbReference>
<evidence type="ECO:0000256" key="7">
    <source>
        <dbReference type="ARBA" id="ARBA00024838"/>
    </source>
</evidence>
<evidence type="ECO:0000256" key="2">
    <source>
        <dbReference type="ARBA" id="ARBA00009482"/>
    </source>
</evidence>
<dbReference type="OrthoDB" id="1850764at2759"/>
<evidence type="ECO:0000313" key="12">
    <source>
        <dbReference type="EMBL" id="RMZ95865.1"/>
    </source>
</evidence>
<evidence type="ECO:0000256" key="9">
    <source>
        <dbReference type="RuleBase" id="RU280818"/>
    </source>
</evidence>
<dbReference type="Pfam" id="PF16300">
    <property type="entry name" value="WD40_4"/>
    <property type="match status" value="1"/>
</dbReference>
<evidence type="ECO:0000256" key="3">
    <source>
        <dbReference type="ARBA" id="ARBA00022490"/>
    </source>
</evidence>
<feature type="region of interest" description="Disordered" evidence="10">
    <location>
        <begin position="491"/>
        <end position="529"/>
    </location>
</feature>
<dbReference type="InterPro" id="IPR015048">
    <property type="entry name" value="DUF1899"/>
</dbReference>
<dbReference type="SUPFAM" id="SSF50978">
    <property type="entry name" value="WD40 repeat-like"/>
    <property type="match status" value="1"/>
</dbReference>
<feature type="repeat" description="WD" evidence="8">
    <location>
        <begin position="125"/>
        <end position="160"/>
    </location>
</feature>
<dbReference type="InterPro" id="IPR015943">
    <property type="entry name" value="WD40/YVTN_repeat-like_dom_sf"/>
</dbReference>
<name>A0A3M7P9U9_BRAPC</name>
<keyword evidence="3" id="KW-0963">Cytoplasm</keyword>
<dbReference type="STRING" id="10195.A0A3M7P9U9"/>
<evidence type="ECO:0000256" key="1">
    <source>
        <dbReference type="ARBA" id="ARBA00004496"/>
    </source>
</evidence>
<feature type="domain" description="DUF1899" evidence="11">
    <location>
        <begin position="46"/>
        <end position="112"/>
    </location>
</feature>
<protein>
    <recommendedName>
        <fullName evidence="9">Coronin</fullName>
    </recommendedName>
</protein>
<dbReference type="SMART" id="SM01166">
    <property type="entry name" value="DUF1899"/>
    <property type="match status" value="2"/>
</dbReference>
<evidence type="ECO:0000256" key="10">
    <source>
        <dbReference type="SAM" id="MobiDB-lite"/>
    </source>
</evidence>
<gene>
    <name evidence="12" type="ORF">BpHYR1_004561</name>
</gene>
<keyword evidence="13" id="KW-1185">Reference proteome</keyword>
<dbReference type="PANTHER" id="PTHR10856:SF20">
    <property type="entry name" value="CORONIN-7"/>
    <property type="match status" value="1"/>
</dbReference>
<keyword evidence="5 9" id="KW-0677">Repeat</keyword>
<dbReference type="Gene3D" id="2.130.10.10">
    <property type="entry name" value="YVTN repeat-like/Quinoprotein amine dehydrogenase"/>
    <property type="match status" value="1"/>
</dbReference>
<evidence type="ECO:0000256" key="4">
    <source>
        <dbReference type="ARBA" id="ARBA00022574"/>
    </source>
</evidence>
<keyword evidence="4 8" id="KW-0853">WD repeat</keyword>
<evidence type="ECO:0000313" key="13">
    <source>
        <dbReference type="Proteomes" id="UP000276133"/>
    </source>
</evidence>
<feature type="domain" description="DUF1899" evidence="11">
    <location>
        <begin position="562"/>
        <end position="627"/>
    </location>
</feature>
<comment type="caution">
    <text evidence="12">The sequence shown here is derived from an EMBL/GenBank/DDBJ whole genome shotgun (WGS) entry which is preliminary data.</text>
</comment>
<feature type="compositionally biased region" description="Basic and acidic residues" evidence="10">
    <location>
        <begin position="502"/>
        <end position="529"/>
    </location>
</feature>
<proteinExistence type="inferred from homology"/>
<dbReference type="EMBL" id="REGN01012328">
    <property type="protein sequence ID" value="RMZ95865.1"/>
    <property type="molecule type" value="Genomic_DNA"/>
</dbReference>
<dbReference type="GO" id="GO:0003779">
    <property type="term" value="F:actin binding"/>
    <property type="evidence" value="ECO:0007669"/>
    <property type="project" value="UniProtKB-KW"/>
</dbReference>
<comment type="similarity">
    <text evidence="2 9">Belongs to the WD repeat coronin family.</text>
</comment>
<dbReference type="InterPro" id="IPR036322">
    <property type="entry name" value="WD40_repeat_dom_sf"/>
</dbReference>
<dbReference type="Pfam" id="PF00400">
    <property type="entry name" value="WD40"/>
    <property type="match status" value="2"/>
</dbReference>
<organism evidence="12 13">
    <name type="scientific">Brachionus plicatilis</name>
    <name type="common">Marine rotifer</name>
    <name type="synonym">Brachionus muelleri</name>
    <dbReference type="NCBI Taxonomy" id="10195"/>
    <lineage>
        <taxon>Eukaryota</taxon>
        <taxon>Metazoa</taxon>
        <taxon>Spiralia</taxon>
        <taxon>Gnathifera</taxon>
        <taxon>Rotifera</taxon>
        <taxon>Eurotatoria</taxon>
        <taxon>Monogononta</taxon>
        <taxon>Pseudotrocha</taxon>
        <taxon>Ploima</taxon>
        <taxon>Brachionidae</taxon>
        <taxon>Brachionus</taxon>
    </lineage>
</organism>
<dbReference type="InterPro" id="IPR001680">
    <property type="entry name" value="WD40_rpt"/>
</dbReference>
<dbReference type="Proteomes" id="UP000276133">
    <property type="component" value="Unassembled WGS sequence"/>
</dbReference>
<dbReference type="SMART" id="SM01167">
    <property type="entry name" value="DUF1900"/>
    <property type="match status" value="1"/>
</dbReference>
<evidence type="ECO:0000256" key="5">
    <source>
        <dbReference type="ARBA" id="ARBA00022737"/>
    </source>
</evidence>
<evidence type="ECO:0000256" key="8">
    <source>
        <dbReference type="PROSITE-ProRule" id="PRU00221"/>
    </source>
</evidence>
<sequence>MLISANSSLKLILSEMIYFRMINEVARISIFSEFSFKDEQNIESNMFKVAYSKYKNVTPLLIKKEQNLSGVSTNRLSNTIGSLINCSLDHITFTFDSASGGSLCTISHDDLARRATFNNEMFCVVHAHSAPITDIQYNTFNQSIVATCALDSIIKLWSVSGEPDSTMSKMESLVNIPISENRSDCIQWNPNVEGIFASSSLNTVYLWDVNDNQASNVQTICPHTEAIQGLCWKKDGSLICTAAKDKTMCISDPRNKNTDQNLKIQNSKTANKDTKVVWLGTTDCIMTSVYTPSFTREIHLWDIRNTSAPVHESTIDSGNNVLNPYYDHDTSALFLVGKAETNIKYGEIFLNNSWSFAHNSSQQVDDQIKAVCMLPKYGLNLMKCEIDRLILLTRNSVYPLPYIAPRNDKTSFHQNLFPDTFNVYKPGCRKADWLHGTNSDALKAPLNLQSQKNFGKFSESVPKTPVSLPPAEQARIADPIDVSILLPTINQQSAQTTPATSDQDKIAKTDKTQAEDGSSDKENSQKKPENVIMRSALNQTSQLNPKPLTPLTSQNRISKFKSVFYQSKFKYINGKAAHKNDHITNIRGLSSMWSAESNGFQINTRHAAFFVSGNSGQIGIVQKGHEFY</sequence>
<reference evidence="12 13" key="1">
    <citation type="journal article" date="2018" name="Sci. Rep.">
        <title>Genomic signatures of local adaptation to the degree of environmental predictability in rotifers.</title>
        <authorList>
            <person name="Franch-Gras L."/>
            <person name="Hahn C."/>
            <person name="Garcia-Roger E.M."/>
            <person name="Carmona M.J."/>
            <person name="Serra M."/>
            <person name="Gomez A."/>
        </authorList>
    </citation>
    <scope>NUCLEOTIDE SEQUENCE [LARGE SCALE GENOMIC DNA]</scope>
    <source>
        <strain evidence="12">HYR1</strain>
    </source>
</reference>
<comment type="subcellular location">
    <subcellularLocation>
        <location evidence="1">Cytoplasm</location>
    </subcellularLocation>
</comment>
<keyword evidence="6" id="KW-0009">Actin-binding</keyword>
<feature type="compositionally biased region" description="Polar residues" evidence="10">
    <location>
        <begin position="491"/>
        <end position="501"/>
    </location>
</feature>
<evidence type="ECO:0000256" key="6">
    <source>
        <dbReference type="ARBA" id="ARBA00023203"/>
    </source>
</evidence>
<dbReference type="SMART" id="SM00320">
    <property type="entry name" value="WD40"/>
    <property type="match status" value="3"/>
</dbReference>
<dbReference type="Pfam" id="PF08953">
    <property type="entry name" value="DUF1899"/>
    <property type="match status" value="2"/>
</dbReference>